<evidence type="ECO:0000313" key="9">
    <source>
        <dbReference type="Proteomes" id="UP001652582"/>
    </source>
</evidence>
<evidence type="ECO:0000259" key="8">
    <source>
        <dbReference type="Pfam" id="PF06441"/>
    </source>
</evidence>
<evidence type="ECO:0000256" key="1">
    <source>
        <dbReference type="ARBA" id="ARBA00000221"/>
    </source>
</evidence>
<evidence type="ECO:0000256" key="7">
    <source>
        <dbReference type="SAM" id="SignalP"/>
    </source>
</evidence>
<evidence type="ECO:0000256" key="3">
    <source>
        <dbReference type="ARBA" id="ARBA00010088"/>
    </source>
</evidence>
<dbReference type="InterPro" id="IPR016292">
    <property type="entry name" value="Epoxide_hydrolase"/>
</dbReference>
<dbReference type="PRINTS" id="PR00412">
    <property type="entry name" value="EPOXHYDRLASE"/>
</dbReference>
<accession>A0ABM3LP89</accession>
<dbReference type="GeneID" id="112052002"/>
<organism evidence="9 10">
    <name type="scientific">Bicyclus anynana</name>
    <name type="common">Squinting bush brown butterfly</name>
    <dbReference type="NCBI Taxonomy" id="110368"/>
    <lineage>
        <taxon>Eukaryota</taxon>
        <taxon>Metazoa</taxon>
        <taxon>Ecdysozoa</taxon>
        <taxon>Arthropoda</taxon>
        <taxon>Hexapoda</taxon>
        <taxon>Insecta</taxon>
        <taxon>Pterygota</taxon>
        <taxon>Neoptera</taxon>
        <taxon>Endopterygota</taxon>
        <taxon>Lepidoptera</taxon>
        <taxon>Glossata</taxon>
        <taxon>Ditrysia</taxon>
        <taxon>Papilionoidea</taxon>
        <taxon>Nymphalidae</taxon>
        <taxon>Satyrinae</taxon>
        <taxon>Satyrini</taxon>
        <taxon>Mycalesina</taxon>
        <taxon>Bicyclus</taxon>
    </lineage>
</organism>
<dbReference type="SUPFAM" id="SSF53474">
    <property type="entry name" value="alpha/beta-Hydrolases"/>
    <property type="match status" value="1"/>
</dbReference>
<dbReference type="PIRSF" id="PIRSF001112">
    <property type="entry name" value="Epoxide_hydrolase"/>
    <property type="match status" value="1"/>
</dbReference>
<evidence type="ECO:0000256" key="5">
    <source>
        <dbReference type="ARBA" id="ARBA00022801"/>
    </source>
</evidence>
<reference evidence="10" key="2">
    <citation type="submission" date="2025-08" db="UniProtKB">
        <authorList>
            <consortium name="RefSeq"/>
        </authorList>
    </citation>
    <scope>IDENTIFICATION</scope>
</reference>
<keyword evidence="6" id="KW-0256">Endoplasmic reticulum</keyword>
<feature type="chain" id="PRO_5045350855" description="Epoxide hydrolase" evidence="7">
    <location>
        <begin position="25"/>
        <end position="458"/>
    </location>
</feature>
<keyword evidence="4 6" id="KW-0058">Aromatic hydrocarbons catabolism</keyword>
<proteinExistence type="inferred from homology"/>
<gene>
    <name evidence="10" type="primary">LOC112052002</name>
</gene>
<dbReference type="InterPro" id="IPR000639">
    <property type="entry name" value="Epox_hydrolase-like"/>
</dbReference>
<evidence type="ECO:0000256" key="6">
    <source>
        <dbReference type="PIRNR" id="PIRNR001112"/>
    </source>
</evidence>
<dbReference type="PANTHER" id="PTHR21661">
    <property type="entry name" value="EPOXIDE HYDROLASE 1-RELATED"/>
    <property type="match status" value="1"/>
</dbReference>
<dbReference type="Pfam" id="PF06441">
    <property type="entry name" value="EHN"/>
    <property type="match status" value="1"/>
</dbReference>
<comment type="similarity">
    <text evidence="3 6">Belongs to the peptidase S33 family.</text>
</comment>
<feature type="signal peptide" evidence="7">
    <location>
        <begin position="1"/>
        <end position="24"/>
    </location>
</feature>
<dbReference type="PANTHER" id="PTHR21661:SF35">
    <property type="entry name" value="EPOXIDE HYDROLASE"/>
    <property type="match status" value="1"/>
</dbReference>
<comment type="function">
    <text evidence="6">Catalyzes juvenile hormone hydrolysis.</text>
</comment>
<keyword evidence="7" id="KW-0732">Signal</keyword>
<keyword evidence="5 6" id="KW-0378">Hydrolase</keyword>
<dbReference type="InterPro" id="IPR010497">
    <property type="entry name" value="Epoxide_hydro_N"/>
</dbReference>
<evidence type="ECO:0000313" key="10">
    <source>
        <dbReference type="RefSeq" id="XP_052740871.1"/>
    </source>
</evidence>
<feature type="domain" description="Epoxide hydrolase N-terminal" evidence="8">
    <location>
        <begin position="53"/>
        <end position="167"/>
    </location>
</feature>
<evidence type="ECO:0000256" key="2">
    <source>
        <dbReference type="ARBA" id="ARBA00004111"/>
    </source>
</evidence>
<sequence>MDMMIKLKAVGFLVIGVAAWVSSADVMGPPKLDPNEWWGPEELKSSCANDSSIRPVRVRFYPEMIRDLKSRIRRHFQRNSRTNFPPVKDAKFNYGFSTTQLDSWMKYWLEDYDFEQREEFFNQYQHYKTMIQGLDIHFLWIKPQVPEGVKVIPLMLLHGWPGSFREFYKAIPLLTQQSEGRDYALELIIPSLPGFGYSDAPVRSGMGNAHIGVVLKNLMSRLGHEKFYLQGGDWGSLISSTIATMYQDDVLGYISNMMFVLNTCTEVSTLAGAAATAAGPPDRLNPMTIIIEESGYTLLQSTKPDTVGIALADSPIGLFAWIAEKFSTWTRIAHRELEDGGLGFRFTKDEILDNVMVYWTSNCITPSMRLDAENFSYKYRALGIDGYSSKVPAWGIKAKHEIFAQPPNTLKYPNMVGYSELEDGGHFLAFELAELFTKTVLNAIDNIIVYHRKNKTEL</sequence>
<evidence type="ECO:0000256" key="4">
    <source>
        <dbReference type="ARBA" id="ARBA00022797"/>
    </source>
</evidence>
<comment type="subcellular location">
    <subcellularLocation>
        <location evidence="6">Endoplasmic reticulum membrane</location>
    </subcellularLocation>
    <subcellularLocation>
        <location evidence="2">Microsome membrane</location>
        <topology evidence="2">Single-pass membrane protein</topology>
    </subcellularLocation>
</comment>
<reference evidence="9" key="1">
    <citation type="submission" date="2025-05" db="UniProtKB">
        <authorList>
            <consortium name="RefSeq"/>
        </authorList>
    </citation>
    <scope>NUCLEOTIDE SEQUENCE [LARGE SCALE GENOMIC DNA]</scope>
</reference>
<comment type="catalytic activity">
    <reaction evidence="6">
        <text>cis-stilbene oxide + H2O = (1R,2R)-hydrobenzoin</text>
        <dbReference type="Rhea" id="RHEA:23900"/>
        <dbReference type="ChEBI" id="CHEBI:15377"/>
        <dbReference type="ChEBI" id="CHEBI:50004"/>
        <dbReference type="ChEBI" id="CHEBI:50014"/>
        <dbReference type="EC" id="3.3.2.9"/>
    </reaction>
</comment>
<comment type="catalytic activity">
    <reaction evidence="1 6">
        <text>1-(4-methoxyphenyl)-N-methyl-N-[(3-methyloxetan-3-yl)methyl]methanamine + H2O = 2-{[(4-methoxybenzyl)(methyl)amino]methyl}-2-methylpropane-1,3-diol</text>
        <dbReference type="Rhea" id="RHEA:55764"/>
        <dbReference type="ChEBI" id="CHEBI:15377"/>
        <dbReference type="ChEBI" id="CHEBI:139161"/>
        <dbReference type="ChEBI" id="CHEBI:139164"/>
        <dbReference type="EC" id="3.3.2.9"/>
    </reaction>
</comment>
<keyword evidence="9" id="KW-1185">Reference proteome</keyword>
<dbReference type="Gene3D" id="3.40.50.1820">
    <property type="entry name" value="alpha/beta hydrolase"/>
    <property type="match status" value="1"/>
</dbReference>
<name>A0ABM3LP89_BICAN</name>
<dbReference type="Proteomes" id="UP001652582">
    <property type="component" value="Chromosome 2"/>
</dbReference>
<dbReference type="InterPro" id="IPR029058">
    <property type="entry name" value="AB_hydrolase_fold"/>
</dbReference>
<dbReference type="RefSeq" id="XP_052740871.1">
    <property type="nucleotide sequence ID" value="XM_052884911.1"/>
</dbReference>
<dbReference type="EC" id="3.3.2.9" evidence="6"/>
<keyword evidence="6" id="KW-0472">Membrane</keyword>
<protein>
    <recommendedName>
        <fullName evidence="6">Epoxide hydrolase</fullName>
        <ecNumber evidence="6">3.3.2.9</ecNumber>
    </recommendedName>
</protein>